<feature type="compositionally biased region" description="Basic residues" evidence="1">
    <location>
        <begin position="1"/>
        <end position="12"/>
    </location>
</feature>
<dbReference type="Gene3D" id="3.80.10.10">
    <property type="entry name" value="Ribonuclease Inhibitor"/>
    <property type="match status" value="1"/>
</dbReference>
<dbReference type="SUPFAM" id="SSF52058">
    <property type="entry name" value="L domain-like"/>
    <property type="match status" value="1"/>
</dbReference>
<reference evidence="2" key="1">
    <citation type="submission" date="2021-02" db="EMBL/GenBank/DDBJ databases">
        <title>First Annotated Genome of the Yellow-green Alga Tribonema minus.</title>
        <authorList>
            <person name="Mahan K.M."/>
        </authorList>
    </citation>
    <scope>NUCLEOTIDE SEQUENCE</scope>
    <source>
        <strain evidence="2">UTEX B ZZ1240</strain>
    </source>
</reference>
<feature type="region of interest" description="Disordered" evidence="1">
    <location>
        <begin position="1"/>
        <end position="51"/>
    </location>
</feature>
<proteinExistence type="predicted"/>
<dbReference type="InterPro" id="IPR000225">
    <property type="entry name" value="Armadillo"/>
</dbReference>
<sequence>MDPMRNTHKARREKKEEEERRRQSVSAAQARDSVNDSSAQPAGHAASEERRCRLAISMATLTRKARDSVNDSSAQPAGHAASEERRCRLAISMATLTRKPDKRAELVRQGAVAALIKLSNSADSRTRLSCCRAFNNLASDPELRRDLVEQGTAAAIVSMAGFSHNKALKRECVEALCKLAALPGAEVDLARAGVISCVMHVQVSQSCCETDLLVFGRLLDSLRRLAVDMARPAQIVFEQPLPSLLERVVLVTNGAANISSAGMLPAGLRLLLLHGCQHQPLEEVPPGLRVLNLHGYAHPLPPLPDTLETLVLFDCAHNVTVVDASSNLRSLSVYWRPLHHAPPLPARWPARLERLVYWGPRKSEGAEHYPCIENLPPTLRQLELNACEVRAPLPQTLQEVRLGLAFKQPLEVKGATVKVNSFRMRYD</sequence>
<evidence type="ECO:0000256" key="1">
    <source>
        <dbReference type="SAM" id="MobiDB-lite"/>
    </source>
</evidence>
<gene>
    <name evidence="2" type="ORF">JKP88DRAFT_246378</name>
</gene>
<organism evidence="2 3">
    <name type="scientific">Tribonema minus</name>
    <dbReference type="NCBI Taxonomy" id="303371"/>
    <lineage>
        <taxon>Eukaryota</taxon>
        <taxon>Sar</taxon>
        <taxon>Stramenopiles</taxon>
        <taxon>Ochrophyta</taxon>
        <taxon>PX clade</taxon>
        <taxon>Xanthophyceae</taxon>
        <taxon>Tribonematales</taxon>
        <taxon>Tribonemataceae</taxon>
        <taxon>Tribonema</taxon>
    </lineage>
</organism>
<dbReference type="SMART" id="SM00185">
    <property type="entry name" value="ARM"/>
    <property type="match status" value="2"/>
</dbReference>
<dbReference type="InterPro" id="IPR016024">
    <property type="entry name" value="ARM-type_fold"/>
</dbReference>
<dbReference type="EMBL" id="JAFCMP010000335">
    <property type="protein sequence ID" value="KAG5181172.1"/>
    <property type="molecule type" value="Genomic_DNA"/>
</dbReference>
<accession>A0A835YT74</accession>
<evidence type="ECO:0000313" key="2">
    <source>
        <dbReference type="EMBL" id="KAG5181172.1"/>
    </source>
</evidence>
<name>A0A835YT74_9STRA</name>
<dbReference type="OrthoDB" id="7537227at2759"/>
<feature type="region of interest" description="Disordered" evidence="1">
    <location>
        <begin position="64"/>
        <end position="84"/>
    </location>
</feature>
<dbReference type="Proteomes" id="UP000664859">
    <property type="component" value="Unassembled WGS sequence"/>
</dbReference>
<keyword evidence="3" id="KW-1185">Reference proteome</keyword>
<dbReference type="InterPro" id="IPR011989">
    <property type="entry name" value="ARM-like"/>
</dbReference>
<dbReference type="SUPFAM" id="SSF48371">
    <property type="entry name" value="ARM repeat"/>
    <property type="match status" value="1"/>
</dbReference>
<protein>
    <submittedName>
        <fullName evidence="2">Uncharacterized protein</fullName>
    </submittedName>
</protein>
<dbReference type="AlphaFoldDB" id="A0A835YT74"/>
<evidence type="ECO:0000313" key="3">
    <source>
        <dbReference type="Proteomes" id="UP000664859"/>
    </source>
</evidence>
<feature type="compositionally biased region" description="Basic and acidic residues" evidence="1">
    <location>
        <begin position="13"/>
        <end position="22"/>
    </location>
</feature>
<dbReference type="Pfam" id="PF00514">
    <property type="entry name" value="Arm"/>
    <property type="match status" value="1"/>
</dbReference>
<dbReference type="InterPro" id="IPR032675">
    <property type="entry name" value="LRR_dom_sf"/>
</dbReference>
<comment type="caution">
    <text evidence="2">The sequence shown here is derived from an EMBL/GenBank/DDBJ whole genome shotgun (WGS) entry which is preliminary data.</text>
</comment>
<dbReference type="Gene3D" id="1.25.10.10">
    <property type="entry name" value="Leucine-rich Repeat Variant"/>
    <property type="match status" value="1"/>
</dbReference>